<dbReference type="Pfam" id="PF00534">
    <property type="entry name" value="Glycos_transf_1"/>
    <property type="match status" value="1"/>
</dbReference>
<keyword evidence="2 6" id="KW-0808">Transferase</keyword>
<dbReference type="PANTHER" id="PTHR45947:SF3">
    <property type="entry name" value="SULFOQUINOVOSYL TRANSFERASE SQD2"/>
    <property type="match status" value="1"/>
</dbReference>
<evidence type="ECO:0000259" key="4">
    <source>
        <dbReference type="Pfam" id="PF00534"/>
    </source>
</evidence>
<feature type="domain" description="Glycosyltransferase subfamily 4-like N-terminal" evidence="5">
    <location>
        <begin position="26"/>
        <end position="199"/>
    </location>
</feature>
<evidence type="ECO:0000259" key="5">
    <source>
        <dbReference type="Pfam" id="PF13439"/>
    </source>
</evidence>
<dbReference type="InterPro" id="IPR028098">
    <property type="entry name" value="Glyco_trans_4-like_N"/>
</dbReference>
<dbReference type="SUPFAM" id="SSF53756">
    <property type="entry name" value="UDP-Glycosyltransferase/glycogen phosphorylase"/>
    <property type="match status" value="1"/>
</dbReference>
<dbReference type="OrthoDB" id="9810929at2"/>
<gene>
    <name evidence="6" type="ORF">NOSIN_25635</name>
</gene>
<dbReference type="GO" id="GO:1901137">
    <property type="term" value="P:carbohydrate derivative biosynthetic process"/>
    <property type="evidence" value="ECO:0007669"/>
    <property type="project" value="UniProtKB-ARBA"/>
</dbReference>
<evidence type="ECO:0000256" key="1">
    <source>
        <dbReference type="ARBA" id="ARBA00022676"/>
    </source>
</evidence>
<feature type="domain" description="Glycosyl transferase family 1" evidence="4">
    <location>
        <begin position="216"/>
        <end position="370"/>
    </location>
</feature>
<evidence type="ECO:0000313" key="7">
    <source>
        <dbReference type="Proteomes" id="UP000189004"/>
    </source>
</evidence>
<evidence type="ECO:0000256" key="3">
    <source>
        <dbReference type="SAM" id="MobiDB-lite"/>
    </source>
</evidence>
<accession>A0A1V3C8I7</accession>
<dbReference type="AlphaFoldDB" id="A0A1V3C8I7"/>
<keyword evidence="7" id="KW-1185">Reference proteome</keyword>
<protein>
    <submittedName>
        <fullName evidence="6">Glycosyl transferase family 1</fullName>
    </submittedName>
</protein>
<dbReference type="Pfam" id="PF13439">
    <property type="entry name" value="Glyco_transf_4"/>
    <property type="match status" value="1"/>
</dbReference>
<feature type="region of interest" description="Disordered" evidence="3">
    <location>
        <begin position="400"/>
        <end position="425"/>
    </location>
</feature>
<sequence length="425" mass="45849">MKIAMVAEHANPLPAHRGEPACPASLHACALSRQLAKRGHRVTVYVRRSDPDQPDGRTRMARGVSVIHLDAGPARPMPDDRHAEHTGAFGTALASALNEDAPDVLHAIGWTSGLAAMHAQAHGGSDQSSTPIVQTFHSLNASEQRSGLAHQPERARMETVLASRADHVLVNSTDQQGELARLGVPRRHVSVVPFGVDPEHFSVEGSASTEHWNSRREERARLVAVTSLTGSGGADRLVEAMTRLPEAELLLVSTTEGLDVALDENARRIELLTKEAGVNDRVHLTGPIERKELPRLLRSADVYVSAASYDPYGGAVLEAMACGLPVVATATGAIPGAVLHRTSGVLMRFGRPDEVARSVRAVLGTPTMSTAYGIAAVDRARSRFTWQRIAIETELAYKRSHPQQNEREDVEEDEVDGLLLSGTFR</sequence>
<evidence type="ECO:0000256" key="2">
    <source>
        <dbReference type="ARBA" id="ARBA00022679"/>
    </source>
</evidence>
<dbReference type="EMBL" id="MCOK01000001">
    <property type="protein sequence ID" value="OOC56799.1"/>
    <property type="molecule type" value="Genomic_DNA"/>
</dbReference>
<dbReference type="STRING" id="501010.NOSIN_25635"/>
<dbReference type="InterPro" id="IPR050194">
    <property type="entry name" value="Glycosyltransferase_grp1"/>
</dbReference>
<dbReference type="Gene3D" id="3.40.50.2000">
    <property type="entry name" value="Glycogen Phosphorylase B"/>
    <property type="match status" value="2"/>
</dbReference>
<dbReference type="GO" id="GO:0016758">
    <property type="term" value="F:hexosyltransferase activity"/>
    <property type="evidence" value="ECO:0007669"/>
    <property type="project" value="TreeGrafter"/>
</dbReference>
<dbReference type="Proteomes" id="UP000189004">
    <property type="component" value="Unassembled WGS sequence"/>
</dbReference>
<dbReference type="RefSeq" id="WP_077693239.1">
    <property type="nucleotide sequence ID" value="NZ_MCOK01000001.1"/>
</dbReference>
<reference evidence="7" key="1">
    <citation type="submission" date="2016-08" db="EMBL/GenBank/DDBJ databases">
        <authorList>
            <person name="Tokovenko B."/>
            <person name="Kalinowski J."/>
        </authorList>
    </citation>
    <scope>NUCLEOTIDE SEQUENCE [LARGE SCALE GENOMIC DNA]</scope>
    <source>
        <strain evidence="7">UTMC102</strain>
    </source>
</reference>
<dbReference type="PANTHER" id="PTHR45947">
    <property type="entry name" value="SULFOQUINOVOSYL TRANSFERASE SQD2"/>
    <property type="match status" value="1"/>
</dbReference>
<organism evidence="6 7">
    <name type="scientific">Nocardiopsis sinuspersici</name>
    <dbReference type="NCBI Taxonomy" id="501010"/>
    <lineage>
        <taxon>Bacteria</taxon>
        <taxon>Bacillati</taxon>
        <taxon>Actinomycetota</taxon>
        <taxon>Actinomycetes</taxon>
        <taxon>Streptosporangiales</taxon>
        <taxon>Nocardiopsidaceae</taxon>
        <taxon>Nocardiopsis</taxon>
    </lineage>
</organism>
<comment type="caution">
    <text evidence="6">The sequence shown here is derived from an EMBL/GenBank/DDBJ whole genome shotgun (WGS) entry which is preliminary data.</text>
</comment>
<proteinExistence type="predicted"/>
<evidence type="ECO:0000313" key="6">
    <source>
        <dbReference type="EMBL" id="OOC56799.1"/>
    </source>
</evidence>
<keyword evidence="1" id="KW-0328">Glycosyltransferase</keyword>
<name>A0A1V3C8I7_9ACTN</name>
<dbReference type="InterPro" id="IPR001296">
    <property type="entry name" value="Glyco_trans_1"/>
</dbReference>